<reference evidence="2 3" key="1">
    <citation type="submission" date="2018-02" db="EMBL/GenBank/DDBJ databases">
        <title>Draft genome of wild Prunus yedoensis var. nudiflora.</title>
        <authorList>
            <person name="Baek S."/>
            <person name="Kim J.-H."/>
            <person name="Choi K."/>
            <person name="Kim G.-B."/>
            <person name="Cho A."/>
            <person name="Jang H."/>
            <person name="Shin C.-H."/>
            <person name="Yu H.-J."/>
            <person name="Mun J.-H."/>
        </authorList>
    </citation>
    <scope>NUCLEOTIDE SEQUENCE [LARGE SCALE GENOMIC DNA]</scope>
    <source>
        <strain evidence="3">cv. Jeju island</strain>
        <tissue evidence="2">Leaf</tissue>
    </source>
</reference>
<dbReference type="OrthoDB" id="1725189at2759"/>
<feature type="compositionally biased region" description="Polar residues" evidence="1">
    <location>
        <begin position="78"/>
        <end position="89"/>
    </location>
</feature>
<evidence type="ECO:0000313" key="3">
    <source>
        <dbReference type="Proteomes" id="UP000250321"/>
    </source>
</evidence>
<feature type="compositionally biased region" description="Pro residues" evidence="1">
    <location>
        <begin position="1"/>
        <end position="10"/>
    </location>
</feature>
<dbReference type="Proteomes" id="UP000250321">
    <property type="component" value="Unassembled WGS sequence"/>
</dbReference>
<proteinExistence type="predicted"/>
<keyword evidence="3" id="KW-1185">Reference proteome</keyword>
<protein>
    <submittedName>
        <fullName evidence="2">Pentatricopeptide repeat-containing protein</fullName>
    </submittedName>
</protein>
<comment type="caution">
    <text evidence="2">The sequence shown here is derived from an EMBL/GenBank/DDBJ whole genome shotgun (WGS) entry which is preliminary data.</text>
</comment>
<feature type="region of interest" description="Disordered" evidence="1">
    <location>
        <begin position="1"/>
        <end position="89"/>
    </location>
</feature>
<evidence type="ECO:0000256" key="1">
    <source>
        <dbReference type="SAM" id="MobiDB-lite"/>
    </source>
</evidence>
<organism evidence="2 3">
    <name type="scientific">Prunus yedoensis var. nudiflora</name>
    <dbReference type="NCBI Taxonomy" id="2094558"/>
    <lineage>
        <taxon>Eukaryota</taxon>
        <taxon>Viridiplantae</taxon>
        <taxon>Streptophyta</taxon>
        <taxon>Embryophyta</taxon>
        <taxon>Tracheophyta</taxon>
        <taxon>Spermatophyta</taxon>
        <taxon>Magnoliopsida</taxon>
        <taxon>eudicotyledons</taxon>
        <taxon>Gunneridae</taxon>
        <taxon>Pentapetalae</taxon>
        <taxon>rosids</taxon>
        <taxon>fabids</taxon>
        <taxon>Rosales</taxon>
        <taxon>Rosaceae</taxon>
        <taxon>Amygdaloideae</taxon>
        <taxon>Amygdaleae</taxon>
        <taxon>Prunus</taxon>
    </lineage>
</organism>
<evidence type="ECO:0000313" key="2">
    <source>
        <dbReference type="EMBL" id="PQQ02803.1"/>
    </source>
</evidence>
<feature type="compositionally biased region" description="Polar residues" evidence="1">
    <location>
        <begin position="48"/>
        <end position="59"/>
    </location>
</feature>
<sequence length="89" mass="9951">MPPQSPPPKPQNFTFFHGHHKPSQNRPTVRGGLFSNRVSLPNRKYPTATPNLSPSNSPNGIHISPNPRRPLHHPTLPTRHSSPFSLLKN</sequence>
<gene>
    <name evidence="2" type="ORF">Pyn_09307</name>
</gene>
<name>A0A314Y962_PRUYE</name>
<accession>A0A314Y962</accession>
<dbReference type="AlphaFoldDB" id="A0A314Y962"/>
<dbReference type="EMBL" id="PJQY01001403">
    <property type="protein sequence ID" value="PQQ02803.1"/>
    <property type="molecule type" value="Genomic_DNA"/>
</dbReference>